<keyword evidence="8" id="KW-0270">Exopolysaccharide synthesis</keyword>
<sequence length="208" mass="23241">MTAGTREGFYVRRGKRALDLLLCLLTLPVAGPLILAFALLARLDGGPGFYGQARVGRGGKLFKCWKVRTMVVDADDRLDAYLAANPEAKREWEVAQKLRNDPRITTFGAFLRTTSLDELPQLWNIFVGDMSFVGPRPFTPVQTDIYNGMSYYALRPGLTGSWQVGARNDASFATRAIHDSTYARRVSLWLDLGILLRTARVVLERTGR</sequence>
<gene>
    <name evidence="11" type="ORF">SAMN05216258_10494</name>
</gene>
<evidence type="ECO:0000256" key="2">
    <source>
        <dbReference type="ARBA" id="ARBA00006464"/>
    </source>
</evidence>
<dbReference type="AlphaFoldDB" id="A0A1I3F6P5"/>
<accession>A0A1I3F6P5</accession>
<comment type="similarity">
    <text evidence="2">Belongs to the bacterial sugar transferase family.</text>
</comment>
<evidence type="ECO:0000256" key="9">
    <source>
        <dbReference type="SAM" id="Phobius"/>
    </source>
</evidence>
<dbReference type="STRING" id="1114924.SAMN05216258_10494"/>
<name>A0A1I3F6P5_9RHOB</name>
<evidence type="ECO:0000256" key="1">
    <source>
        <dbReference type="ARBA" id="ARBA00004236"/>
    </source>
</evidence>
<dbReference type="Proteomes" id="UP000199377">
    <property type="component" value="Unassembled WGS sequence"/>
</dbReference>
<keyword evidence="4 11" id="KW-0808">Transferase</keyword>
<protein>
    <submittedName>
        <fullName evidence="11">Sugar transferase involved in LPS biosynthesis (Colanic, teichoic acid)</fullName>
    </submittedName>
</protein>
<feature type="domain" description="Bacterial sugar transferase" evidence="10">
    <location>
        <begin position="15"/>
        <end position="203"/>
    </location>
</feature>
<keyword evidence="12" id="KW-1185">Reference proteome</keyword>
<dbReference type="PANTHER" id="PTHR30576:SF4">
    <property type="entry name" value="UNDECAPRENYL-PHOSPHATE GALACTOSE PHOSPHOTRANSFERASE"/>
    <property type="match status" value="1"/>
</dbReference>
<evidence type="ECO:0000256" key="4">
    <source>
        <dbReference type="ARBA" id="ARBA00022679"/>
    </source>
</evidence>
<keyword evidence="5 9" id="KW-0812">Transmembrane</keyword>
<organism evidence="11 12">
    <name type="scientific">Albimonas pacifica</name>
    <dbReference type="NCBI Taxonomy" id="1114924"/>
    <lineage>
        <taxon>Bacteria</taxon>
        <taxon>Pseudomonadati</taxon>
        <taxon>Pseudomonadota</taxon>
        <taxon>Alphaproteobacteria</taxon>
        <taxon>Rhodobacterales</taxon>
        <taxon>Paracoccaceae</taxon>
        <taxon>Albimonas</taxon>
    </lineage>
</organism>
<evidence type="ECO:0000313" key="11">
    <source>
        <dbReference type="EMBL" id="SFI06820.1"/>
    </source>
</evidence>
<keyword evidence="7 9" id="KW-0472">Membrane</keyword>
<evidence type="ECO:0000259" key="10">
    <source>
        <dbReference type="Pfam" id="PF02397"/>
    </source>
</evidence>
<evidence type="ECO:0000256" key="5">
    <source>
        <dbReference type="ARBA" id="ARBA00022692"/>
    </source>
</evidence>
<evidence type="ECO:0000256" key="3">
    <source>
        <dbReference type="ARBA" id="ARBA00022475"/>
    </source>
</evidence>
<feature type="transmembrane region" description="Helical" evidence="9">
    <location>
        <begin position="20"/>
        <end position="41"/>
    </location>
</feature>
<dbReference type="Pfam" id="PF02397">
    <property type="entry name" value="Bac_transf"/>
    <property type="match status" value="1"/>
</dbReference>
<proteinExistence type="inferred from homology"/>
<dbReference type="GO" id="GO:0005886">
    <property type="term" value="C:plasma membrane"/>
    <property type="evidence" value="ECO:0007669"/>
    <property type="project" value="UniProtKB-SubCell"/>
</dbReference>
<evidence type="ECO:0000313" key="12">
    <source>
        <dbReference type="Proteomes" id="UP000199377"/>
    </source>
</evidence>
<dbReference type="PANTHER" id="PTHR30576">
    <property type="entry name" value="COLANIC BIOSYNTHESIS UDP-GLUCOSE LIPID CARRIER TRANSFERASE"/>
    <property type="match status" value="1"/>
</dbReference>
<reference evidence="11 12" key="1">
    <citation type="submission" date="2016-10" db="EMBL/GenBank/DDBJ databases">
        <authorList>
            <person name="de Groot N.N."/>
        </authorList>
    </citation>
    <scope>NUCLEOTIDE SEQUENCE [LARGE SCALE GENOMIC DNA]</scope>
    <source>
        <strain evidence="11 12">CGMCC 1.11030</strain>
    </source>
</reference>
<evidence type="ECO:0000256" key="7">
    <source>
        <dbReference type="ARBA" id="ARBA00023136"/>
    </source>
</evidence>
<evidence type="ECO:0000256" key="6">
    <source>
        <dbReference type="ARBA" id="ARBA00022989"/>
    </source>
</evidence>
<dbReference type="InterPro" id="IPR003362">
    <property type="entry name" value="Bact_transf"/>
</dbReference>
<dbReference type="OrthoDB" id="9808602at2"/>
<keyword evidence="3" id="KW-1003">Cell membrane</keyword>
<evidence type="ECO:0000256" key="8">
    <source>
        <dbReference type="ARBA" id="ARBA00023169"/>
    </source>
</evidence>
<dbReference type="GO" id="GO:0016780">
    <property type="term" value="F:phosphotransferase activity, for other substituted phosphate groups"/>
    <property type="evidence" value="ECO:0007669"/>
    <property type="project" value="TreeGrafter"/>
</dbReference>
<comment type="subcellular location">
    <subcellularLocation>
        <location evidence="1">Cell membrane</location>
    </subcellularLocation>
</comment>
<dbReference type="EMBL" id="FOQH01000004">
    <property type="protein sequence ID" value="SFI06820.1"/>
    <property type="molecule type" value="Genomic_DNA"/>
</dbReference>
<keyword evidence="6 9" id="KW-1133">Transmembrane helix</keyword>
<dbReference type="GO" id="GO:0000271">
    <property type="term" value="P:polysaccharide biosynthetic process"/>
    <property type="evidence" value="ECO:0007669"/>
    <property type="project" value="UniProtKB-KW"/>
</dbReference>